<reference evidence="15" key="1">
    <citation type="submission" date="2013-07" db="EMBL/GenBank/DDBJ databases">
        <authorList>
            <person name="Geib S."/>
        </authorList>
    </citation>
    <scope>NUCLEOTIDE SEQUENCE</scope>
</reference>
<dbReference type="Gene3D" id="3.40.630.10">
    <property type="entry name" value="Zn peptidases"/>
    <property type="match status" value="1"/>
</dbReference>
<dbReference type="GO" id="GO:0005615">
    <property type="term" value="C:extracellular space"/>
    <property type="evidence" value="ECO:0007669"/>
    <property type="project" value="TreeGrafter"/>
</dbReference>
<comment type="similarity">
    <text evidence="2 11">Belongs to the peptidase M14 family.</text>
</comment>
<evidence type="ECO:0000256" key="12">
    <source>
        <dbReference type="SAM" id="SignalP"/>
    </source>
</evidence>
<dbReference type="PANTHER" id="PTHR11705">
    <property type="entry name" value="PROTEASE FAMILY M14 CARBOXYPEPTIDASE A,B"/>
    <property type="match status" value="1"/>
</dbReference>
<reference evidence="14" key="3">
    <citation type="submission" date="2020-11" db="EMBL/GenBank/DDBJ databases">
        <authorList>
            <person name="Whitehead M."/>
        </authorList>
    </citation>
    <scope>NUCLEOTIDE SEQUENCE</scope>
    <source>
        <strain evidence="14">EGII</strain>
    </source>
</reference>
<dbReference type="Gene3D" id="3.30.70.340">
    <property type="entry name" value="Metallocarboxypeptidase-like"/>
    <property type="match status" value="1"/>
</dbReference>
<reference evidence="15" key="2">
    <citation type="journal article" date="2014" name="BMC Genomics">
        <title>A genomic perspective to assessing quality of mass-reared SIT flies used in Mediterranean fruit fly (Ceratitis capitata) eradication in California.</title>
        <authorList>
            <person name="Calla B."/>
            <person name="Hall B."/>
            <person name="Hou S."/>
            <person name="Geib S.M."/>
        </authorList>
    </citation>
    <scope>NUCLEOTIDE SEQUENCE</scope>
</reference>
<gene>
    <name evidence="15" type="primary">CBPA1</name>
    <name evidence="14" type="ORF">CCAP1982_LOCUS12358</name>
</gene>
<dbReference type="InterPro" id="IPR036990">
    <property type="entry name" value="M14A-like_propep"/>
</dbReference>
<dbReference type="Pfam" id="PF02244">
    <property type="entry name" value="Propep_M14"/>
    <property type="match status" value="1"/>
</dbReference>
<keyword evidence="5" id="KW-0479">Metal-binding</keyword>
<dbReference type="AlphaFoldDB" id="W8BQV0"/>
<evidence type="ECO:0000259" key="13">
    <source>
        <dbReference type="PROSITE" id="PS52035"/>
    </source>
</evidence>
<evidence type="ECO:0000256" key="1">
    <source>
        <dbReference type="ARBA" id="ARBA00001947"/>
    </source>
</evidence>
<evidence type="ECO:0000256" key="10">
    <source>
        <dbReference type="ARBA" id="ARBA00023157"/>
    </source>
</evidence>
<dbReference type="InterPro" id="IPR000834">
    <property type="entry name" value="Peptidase_M14"/>
</dbReference>
<dbReference type="GO" id="GO:0006508">
    <property type="term" value="P:proteolysis"/>
    <property type="evidence" value="ECO:0007669"/>
    <property type="project" value="UniProtKB-KW"/>
</dbReference>
<evidence type="ECO:0000313" key="15">
    <source>
        <dbReference type="EMBL" id="JAB91899.1"/>
    </source>
</evidence>
<dbReference type="SUPFAM" id="SSF54897">
    <property type="entry name" value="Protease propeptides/inhibitors"/>
    <property type="match status" value="1"/>
</dbReference>
<dbReference type="FunFam" id="3.40.630.10:FF:000001">
    <property type="entry name" value="Carboxypeptidase B"/>
    <property type="match status" value="1"/>
</dbReference>
<dbReference type="InterPro" id="IPR057246">
    <property type="entry name" value="CARBOXYPEPT_ZN_1"/>
</dbReference>
<dbReference type="SMART" id="SM00631">
    <property type="entry name" value="Zn_pept"/>
    <property type="match status" value="1"/>
</dbReference>
<feature type="active site" description="Proton donor/acceptor" evidence="11">
    <location>
        <position position="382"/>
    </location>
</feature>
<accession>W8BQV0</accession>
<dbReference type="Proteomes" id="UP000606786">
    <property type="component" value="Unassembled WGS sequence"/>
</dbReference>
<dbReference type="PROSITE" id="PS00132">
    <property type="entry name" value="CARBOXYPEPT_ZN_1"/>
    <property type="match status" value="1"/>
</dbReference>
<proteinExistence type="evidence at transcript level"/>
<evidence type="ECO:0000313" key="14">
    <source>
        <dbReference type="EMBL" id="CAD7003936.1"/>
    </source>
</evidence>
<keyword evidence="3 15" id="KW-0121">Carboxypeptidase</keyword>
<evidence type="ECO:0000256" key="3">
    <source>
        <dbReference type="ARBA" id="ARBA00022645"/>
    </source>
</evidence>
<feature type="signal peptide" evidence="12">
    <location>
        <begin position="1"/>
        <end position="18"/>
    </location>
</feature>
<feature type="chain" id="PRO_5007737124" evidence="12">
    <location>
        <begin position="19"/>
        <end position="419"/>
    </location>
</feature>
<keyword evidence="7" id="KW-0378">Hydrolase</keyword>
<keyword evidence="4" id="KW-0645">Protease</keyword>
<keyword evidence="6 12" id="KW-0732">Signal</keyword>
<dbReference type="GO" id="GO:0004181">
    <property type="term" value="F:metallocarboxypeptidase activity"/>
    <property type="evidence" value="ECO:0007669"/>
    <property type="project" value="InterPro"/>
</dbReference>
<dbReference type="OrthoDB" id="3626597at2759"/>
<evidence type="ECO:0000256" key="5">
    <source>
        <dbReference type="ARBA" id="ARBA00022723"/>
    </source>
</evidence>
<evidence type="ECO:0000256" key="2">
    <source>
        <dbReference type="ARBA" id="ARBA00005988"/>
    </source>
</evidence>
<feature type="domain" description="Peptidase M14" evidence="13">
    <location>
        <begin position="123"/>
        <end position="415"/>
    </location>
</feature>
<keyword evidence="16" id="KW-1185">Reference proteome</keyword>
<dbReference type="GO" id="GO:0008270">
    <property type="term" value="F:zinc ion binding"/>
    <property type="evidence" value="ECO:0007669"/>
    <property type="project" value="InterPro"/>
</dbReference>
<evidence type="ECO:0000313" key="16">
    <source>
        <dbReference type="Proteomes" id="UP000606786"/>
    </source>
</evidence>
<dbReference type="KEGG" id="ccat:105664428"/>
<dbReference type="CDD" id="cd03860">
    <property type="entry name" value="M14_CP_A-B_like"/>
    <property type="match status" value="1"/>
</dbReference>
<evidence type="ECO:0000256" key="8">
    <source>
        <dbReference type="ARBA" id="ARBA00022833"/>
    </source>
</evidence>
<evidence type="ECO:0000256" key="4">
    <source>
        <dbReference type="ARBA" id="ARBA00022670"/>
    </source>
</evidence>
<dbReference type="MEROPS" id="M14.A04"/>
<dbReference type="EMBL" id="GAMC01014655">
    <property type="protein sequence ID" value="JAB91900.1"/>
    <property type="molecule type" value="mRNA"/>
</dbReference>
<dbReference type="PRINTS" id="PR00765">
    <property type="entry name" value="CRBOXYPTASEA"/>
</dbReference>
<dbReference type="GeneID" id="105664428"/>
<organism evidence="15">
    <name type="scientific">Ceratitis capitata</name>
    <name type="common">Mediterranean fruit fly</name>
    <name type="synonym">Tephritis capitata</name>
    <dbReference type="NCBI Taxonomy" id="7213"/>
    <lineage>
        <taxon>Eukaryota</taxon>
        <taxon>Metazoa</taxon>
        <taxon>Ecdysozoa</taxon>
        <taxon>Arthropoda</taxon>
        <taxon>Hexapoda</taxon>
        <taxon>Insecta</taxon>
        <taxon>Pterygota</taxon>
        <taxon>Neoptera</taxon>
        <taxon>Endopterygota</taxon>
        <taxon>Diptera</taxon>
        <taxon>Brachycera</taxon>
        <taxon>Muscomorpha</taxon>
        <taxon>Tephritoidea</taxon>
        <taxon>Tephritidae</taxon>
        <taxon>Ceratitis</taxon>
        <taxon>Ceratitis</taxon>
    </lineage>
</organism>
<keyword evidence="9" id="KW-0482">Metalloprotease</keyword>
<dbReference type="SUPFAM" id="SSF53187">
    <property type="entry name" value="Zn-dependent exopeptidases"/>
    <property type="match status" value="1"/>
</dbReference>
<evidence type="ECO:0000256" key="7">
    <source>
        <dbReference type="ARBA" id="ARBA00022801"/>
    </source>
</evidence>
<dbReference type="PANTHER" id="PTHR11705:SF140">
    <property type="entry name" value="FI02848P-RELATED"/>
    <property type="match status" value="1"/>
</dbReference>
<dbReference type="EMBL" id="CAJHJT010000034">
    <property type="protein sequence ID" value="CAD7003936.1"/>
    <property type="molecule type" value="Genomic_DNA"/>
</dbReference>
<keyword evidence="8" id="KW-0862">Zinc</keyword>
<dbReference type="EMBL" id="GAMC01014656">
    <property type="protein sequence ID" value="JAB91899.1"/>
    <property type="molecule type" value="mRNA"/>
</dbReference>
<evidence type="ECO:0000256" key="11">
    <source>
        <dbReference type="PROSITE-ProRule" id="PRU01379"/>
    </source>
</evidence>
<dbReference type="PROSITE" id="PS52035">
    <property type="entry name" value="PEPTIDASE_M14"/>
    <property type="match status" value="1"/>
</dbReference>
<keyword evidence="10" id="KW-1015">Disulfide bond</keyword>
<sequence>MYFKFVVLAAFCCIATSAEFTSYEGHKVYDIKPENTVHQELLARLAQNDVYDFFTLPRVLGLSARVLVQPEQQAEFEQTLQAAQLPYEVVNENFGETVAEERMQNNFFRNLRSSSRSSISFSAYQRYDAINSYLDQLAENYPSRVNLKTIGKSYGGLALRTITITNGDGNTNKKVILLDAGIHAREWIAPAGALYVIQQLVENFEENSHLLETYDWVILPVVNPDGYEYTHTNTRMWRKTRKPASKSCVGTDANRNFDFHWGEVGASSSACSDTYKGASAFSEPETQALRDLMHSLTGRAKFYLTLHSYGNYLLYPWGYTSALPDTWEDIDEVAQAGAAAIKSGTGTDYTVGSSTNVLYAAAGGSDDYAFAAAGIPISITMELPAAGNGFNPAPSKIEELVRETWLGIKAMAEKVEQKY</sequence>
<protein>
    <submittedName>
        <fullName evidence="14">(Mediterranean fruit fly) hypothetical protein</fullName>
    </submittedName>
    <submittedName>
        <fullName evidence="15">Zinc carboxypeptidase A 1</fullName>
    </submittedName>
</protein>
<evidence type="ECO:0000256" key="6">
    <source>
        <dbReference type="ARBA" id="ARBA00022729"/>
    </source>
</evidence>
<dbReference type="Pfam" id="PF00246">
    <property type="entry name" value="Peptidase_M14"/>
    <property type="match status" value="1"/>
</dbReference>
<comment type="cofactor">
    <cofactor evidence="1">
        <name>Zn(2+)</name>
        <dbReference type="ChEBI" id="CHEBI:29105"/>
    </cofactor>
</comment>
<dbReference type="InterPro" id="IPR003146">
    <property type="entry name" value="M14A_act_pep"/>
</dbReference>
<name>W8BQV0_CERCA</name>
<evidence type="ECO:0000256" key="9">
    <source>
        <dbReference type="ARBA" id="ARBA00023049"/>
    </source>
</evidence>